<feature type="binding site" evidence="9">
    <location>
        <position position="90"/>
    </location>
    <ligand>
        <name>L-citrulline</name>
        <dbReference type="ChEBI" id="CHEBI:57743"/>
    </ligand>
</feature>
<evidence type="ECO:0000256" key="1">
    <source>
        <dbReference type="ARBA" id="ARBA00004967"/>
    </source>
</evidence>
<dbReference type="FunFam" id="3.40.50.620:FF:000019">
    <property type="entry name" value="Argininosuccinate synthase"/>
    <property type="match status" value="1"/>
</dbReference>
<comment type="catalytic activity">
    <reaction evidence="9">
        <text>L-citrulline + L-aspartate + ATP = 2-(N(omega)-L-arginino)succinate + AMP + diphosphate + H(+)</text>
        <dbReference type="Rhea" id="RHEA:10932"/>
        <dbReference type="ChEBI" id="CHEBI:15378"/>
        <dbReference type="ChEBI" id="CHEBI:29991"/>
        <dbReference type="ChEBI" id="CHEBI:30616"/>
        <dbReference type="ChEBI" id="CHEBI:33019"/>
        <dbReference type="ChEBI" id="CHEBI:57472"/>
        <dbReference type="ChEBI" id="CHEBI:57743"/>
        <dbReference type="ChEBI" id="CHEBI:456215"/>
        <dbReference type="EC" id="6.3.4.5"/>
    </reaction>
</comment>
<feature type="binding site" evidence="9">
    <location>
        <position position="126"/>
    </location>
    <ligand>
        <name>L-citrulline</name>
        <dbReference type="ChEBI" id="CHEBI:57743"/>
    </ligand>
</feature>
<evidence type="ECO:0000313" key="13">
    <source>
        <dbReference type="Proteomes" id="UP001239782"/>
    </source>
</evidence>
<feature type="binding site" evidence="9">
    <location>
        <position position="264"/>
    </location>
    <ligand>
        <name>L-citrulline</name>
        <dbReference type="ChEBI" id="CHEBI:57743"/>
    </ligand>
</feature>
<dbReference type="InterPro" id="IPR023434">
    <property type="entry name" value="Arginosuc_synth_type_1_subfam"/>
</dbReference>
<dbReference type="GO" id="GO:0006526">
    <property type="term" value="P:L-arginine biosynthetic process"/>
    <property type="evidence" value="ECO:0007669"/>
    <property type="project" value="UniProtKB-UniRule"/>
</dbReference>
<keyword evidence="8 9" id="KW-0067">ATP-binding</keyword>
<evidence type="ECO:0000256" key="6">
    <source>
        <dbReference type="ARBA" id="ARBA00022605"/>
    </source>
</evidence>
<dbReference type="Pfam" id="PF20979">
    <property type="entry name" value="Arginosuc_syn_C"/>
    <property type="match status" value="1"/>
</dbReference>
<protein>
    <recommendedName>
        <fullName evidence="3 9">Argininosuccinate synthase</fullName>
        <ecNumber evidence="3 9">6.3.4.5</ecNumber>
    </recommendedName>
    <alternativeName>
        <fullName evidence="9">Citrulline--aspartate ligase</fullName>
    </alternativeName>
</protein>
<dbReference type="Pfam" id="PF00764">
    <property type="entry name" value="Arginosuc_synth"/>
    <property type="match status" value="1"/>
</dbReference>
<dbReference type="Gene3D" id="3.40.50.620">
    <property type="entry name" value="HUPs"/>
    <property type="match status" value="1"/>
</dbReference>
<dbReference type="CDD" id="cd01999">
    <property type="entry name" value="ASS"/>
    <property type="match status" value="1"/>
</dbReference>
<dbReference type="InterPro" id="IPR048267">
    <property type="entry name" value="Arginosuc_syn_N"/>
</dbReference>
<comment type="pathway">
    <text evidence="1 9">Amino-acid biosynthesis; L-arginine biosynthesis; L-arginine from L-ornithine and carbamoyl phosphate: step 2/3.</text>
</comment>
<dbReference type="Gene3D" id="3.90.1260.10">
    <property type="entry name" value="Argininosuccinate synthetase, chain A, domain 2"/>
    <property type="match status" value="1"/>
</dbReference>
<keyword evidence="4 9" id="KW-0055">Arginine biosynthesis</keyword>
<dbReference type="PANTHER" id="PTHR11587">
    <property type="entry name" value="ARGININOSUCCINATE SYNTHASE"/>
    <property type="match status" value="1"/>
</dbReference>
<dbReference type="PROSITE" id="PS00564">
    <property type="entry name" value="ARGININOSUCCIN_SYN_1"/>
    <property type="match status" value="1"/>
</dbReference>
<feature type="binding site" evidence="9">
    <location>
        <position position="130"/>
    </location>
    <ligand>
        <name>L-citrulline</name>
        <dbReference type="ChEBI" id="CHEBI:57743"/>
    </ligand>
</feature>
<dbReference type="HAMAP" id="MF_00005">
    <property type="entry name" value="Arg_succ_synth_type1"/>
    <property type="match status" value="1"/>
</dbReference>
<evidence type="ECO:0000256" key="4">
    <source>
        <dbReference type="ARBA" id="ARBA00022571"/>
    </source>
</evidence>
<feature type="domain" description="Arginosuccinate synthase-like N-terminal" evidence="10">
    <location>
        <begin position="7"/>
        <end position="169"/>
    </location>
</feature>
<keyword evidence="6 9" id="KW-0028">Amino-acid biosynthesis</keyword>
<feature type="binding site" evidence="9">
    <location>
        <position position="126"/>
    </location>
    <ligand>
        <name>L-aspartate</name>
        <dbReference type="ChEBI" id="CHEBI:29991"/>
    </ligand>
</feature>
<comment type="subcellular location">
    <subcellularLocation>
        <location evidence="9">Cytoplasm</location>
    </subcellularLocation>
</comment>
<name>A0AA51RS14_9GAMM</name>
<dbReference type="InterPro" id="IPR018223">
    <property type="entry name" value="Arginosuc_synth_CS"/>
</dbReference>
<dbReference type="Gene3D" id="1.20.5.470">
    <property type="entry name" value="Single helix bin"/>
    <property type="match status" value="1"/>
</dbReference>
<evidence type="ECO:0000256" key="3">
    <source>
        <dbReference type="ARBA" id="ARBA00012286"/>
    </source>
</evidence>
<dbReference type="EC" id="6.3.4.5" evidence="3 9"/>
<dbReference type="GO" id="GO:0005524">
    <property type="term" value="F:ATP binding"/>
    <property type="evidence" value="ECO:0007669"/>
    <property type="project" value="UniProtKB-UniRule"/>
</dbReference>
<feature type="binding site" evidence="9">
    <location>
        <position position="120"/>
    </location>
    <ligand>
        <name>ATP</name>
        <dbReference type="ChEBI" id="CHEBI:30616"/>
    </ligand>
</feature>
<dbReference type="Proteomes" id="UP001239782">
    <property type="component" value="Chromosome"/>
</dbReference>
<dbReference type="FunFam" id="3.90.1260.10:FF:000007">
    <property type="entry name" value="Argininosuccinate synthase"/>
    <property type="match status" value="1"/>
</dbReference>
<comment type="subunit">
    <text evidence="2 9">Homotetramer.</text>
</comment>
<dbReference type="InterPro" id="IPR024074">
    <property type="entry name" value="AS_cat/multimer_dom_body"/>
</dbReference>
<dbReference type="RefSeq" id="WP_309201625.1">
    <property type="nucleotide sequence ID" value="NZ_CP133548.1"/>
</dbReference>
<keyword evidence="5 9" id="KW-0436">Ligase</keyword>
<feature type="domain" description="Arginosuccinate synthase C-terminal" evidence="11">
    <location>
        <begin position="178"/>
        <end position="395"/>
    </location>
</feature>
<dbReference type="GO" id="GO:0005737">
    <property type="term" value="C:cytoplasm"/>
    <property type="evidence" value="ECO:0007669"/>
    <property type="project" value="UniProtKB-SubCell"/>
</dbReference>
<keyword evidence="7 9" id="KW-0547">Nucleotide-binding</keyword>
<dbReference type="InterPro" id="IPR014729">
    <property type="entry name" value="Rossmann-like_a/b/a_fold"/>
</dbReference>
<evidence type="ECO:0000256" key="7">
    <source>
        <dbReference type="ARBA" id="ARBA00022741"/>
    </source>
</evidence>
<dbReference type="EMBL" id="CP133548">
    <property type="protein sequence ID" value="WMS86480.1"/>
    <property type="molecule type" value="Genomic_DNA"/>
</dbReference>
<dbReference type="GO" id="GO:0004055">
    <property type="term" value="F:argininosuccinate synthase activity"/>
    <property type="evidence" value="ECO:0007669"/>
    <property type="project" value="UniProtKB-UniRule"/>
</dbReference>
<evidence type="ECO:0000256" key="2">
    <source>
        <dbReference type="ARBA" id="ARBA00011881"/>
    </source>
</evidence>
<feature type="binding site" evidence="9">
    <location>
        <position position="179"/>
    </location>
    <ligand>
        <name>L-citrulline</name>
        <dbReference type="ChEBI" id="CHEBI:57743"/>
    </ligand>
</feature>
<feature type="binding site" evidence="9">
    <location>
        <position position="38"/>
    </location>
    <ligand>
        <name>ATP</name>
        <dbReference type="ChEBI" id="CHEBI:30616"/>
    </ligand>
</feature>
<comment type="caution">
    <text evidence="9">Lacks conserved residue(s) required for the propagation of feature annotation.</text>
</comment>
<feature type="binding site" evidence="9">
    <location>
        <position position="276"/>
    </location>
    <ligand>
        <name>L-citrulline</name>
        <dbReference type="ChEBI" id="CHEBI:57743"/>
    </ligand>
</feature>
<feature type="binding site" evidence="9">
    <location>
        <position position="188"/>
    </location>
    <ligand>
        <name>L-citrulline</name>
        <dbReference type="ChEBI" id="CHEBI:57743"/>
    </ligand>
</feature>
<dbReference type="SUPFAM" id="SSF52402">
    <property type="entry name" value="Adenine nucleotide alpha hydrolases-like"/>
    <property type="match status" value="1"/>
</dbReference>
<comment type="similarity">
    <text evidence="9">Belongs to the argininosuccinate synthase family. Type 1 subfamily.</text>
</comment>
<dbReference type="NCBIfam" id="NF001770">
    <property type="entry name" value="PRK00509.1"/>
    <property type="match status" value="1"/>
</dbReference>
<gene>
    <name evidence="9" type="primary">argG</name>
    <name evidence="12" type="ORF">Q9312_14760</name>
</gene>
<evidence type="ECO:0000259" key="10">
    <source>
        <dbReference type="Pfam" id="PF00764"/>
    </source>
</evidence>
<evidence type="ECO:0000256" key="5">
    <source>
        <dbReference type="ARBA" id="ARBA00022598"/>
    </source>
</evidence>
<evidence type="ECO:0000256" key="8">
    <source>
        <dbReference type="ARBA" id="ARBA00022840"/>
    </source>
</evidence>
<feature type="binding site" evidence="9">
    <location>
        <begin position="11"/>
        <end position="19"/>
    </location>
    <ligand>
        <name>ATP</name>
        <dbReference type="ChEBI" id="CHEBI:30616"/>
    </ligand>
</feature>
<dbReference type="GO" id="GO:0000050">
    <property type="term" value="P:urea cycle"/>
    <property type="evidence" value="ECO:0007669"/>
    <property type="project" value="TreeGrafter"/>
</dbReference>
<dbReference type="InterPro" id="IPR001518">
    <property type="entry name" value="Arginosuc_synth"/>
</dbReference>
<dbReference type="AlphaFoldDB" id="A0AA51RS14"/>
<dbReference type="InterPro" id="IPR048268">
    <property type="entry name" value="Arginosuc_syn_C"/>
</dbReference>
<accession>A0AA51RS14</accession>
<reference evidence="12 13" key="1">
    <citation type="submission" date="2023-08" db="EMBL/GenBank/DDBJ databases">
        <title>Pleionea litopenaei sp. nov., isolated from stomach of juvenile Litopenaeus vannamei.</title>
        <authorList>
            <person name="Rho A.M."/>
            <person name="Hwang C.Y."/>
        </authorList>
    </citation>
    <scope>NUCLEOTIDE SEQUENCE [LARGE SCALE GENOMIC DNA]</scope>
    <source>
        <strain evidence="12 13">HL-JVS1</strain>
    </source>
</reference>
<organism evidence="12 13">
    <name type="scientific">Pleionea litopenaei</name>
    <dbReference type="NCBI Taxonomy" id="3070815"/>
    <lineage>
        <taxon>Bacteria</taxon>
        <taxon>Pseudomonadati</taxon>
        <taxon>Pseudomonadota</taxon>
        <taxon>Gammaproteobacteria</taxon>
        <taxon>Oceanospirillales</taxon>
        <taxon>Pleioneaceae</taxon>
        <taxon>Pleionea</taxon>
    </lineage>
</organism>
<evidence type="ECO:0000313" key="12">
    <source>
        <dbReference type="EMBL" id="WMS86480.1"/>
    </source>
</evidence>
<dbReference type="PROSITE" id="PS00565">
    <property type="entry name" value="ARGININOSUCCIN_SYN_2"/>
    <property type="match status" value="1"/>
</dbReference>
<evidence type="ECO:0000259" key="11">
    <source>
        <dbReference type="Pfam" id="PF20979"/>
    </source>
</evidence>
<dbReference type="GO" id="GO:0000053">
    <property type="term" value="P:argininosuccinate metabolic process"/>
    <property type="evidence" value="ECO:0007669"/>
    <property type="project" value="TreeGrafter"/>
</dbReference>
<sequence>MKQTVNKIVLAYSGGLDTSTIIPWLKEHYDCKVYAFAADVGQGEDELTGIHEKAIASGAEDCVVVDLKQAFIEEIIYPTLKTGAVYEDGYLLGTALARPIIAKAMVDYALSIGADALSHGCTGKGNDQVRFETVFNQFAPQLKVIAPWREWDLKSREDCLDYLAERKIPCSASVEKIYSRDANLWHISHEGGELEDPWQAPSQKVWTWTVSVDDAPNQAQDVELEFQQGELIAVDGVALNPLECINLLNEIGSKHGVGRLDIVENRLVGMKSRGCYETPGGTLMLTGLLGLEQLVYDRDALFLREKLGLEFARLLYDGKWFTATAKAILLATNSLAQRLSGKVVVKVYKGHAQVTQRQSDNSLYAESFATFGEDEVYQQSHAEGFIRLFSLSGRIQALKASGGIK</sequence>
<dbReference type="SUPFAM" id="SSF69864">
    <property type="entry name" value="Argininosuccinate synthetase, C-terminal domain"/>
    <property type="match status" value="1"/>
</dbReference>
<feature type="binding site" evidence="9">
    <location>
        <position position="127"/>
    </location>
    <ligand>
        <name>L-aspartate</name>
        <dbReference type="ChEBI" id="CHEBI:29991"/>
    </ligand>
</feature>
<feature type="binding site" evidence="9">
    <location>
        <position position="122"/>
    </location>
    <ligand>
        <name>L-aspartate</name>
        <dbReference type="ChEBI" id="CHEBI:29991"/>
    </ligand>
</feature>
<keyword evidence="13" id="KW-1185">Reference proteome</keyword>
<keyword evidence="9" id="KW-0963">Cytoplasm</keyword>
<dbReference type="NCBIfam" id="TIGR00032">
    <property type="entry name" value="argG"/>
    <property type="match status" value="1"/>
</dbReference>
<evidence type="ECO:0000256" key="9">
    <source>
        <dbReference type="HAMAP-Rule" id="MF_00005"/>
    </source>
</evidence>
<proteinExistence type="inferred from homology"/>
<dbReference type="PANTHER" id="PTHR11587:SF2">
    <property type="entry name" value="ARGININOSUCCINATE SYNTHASE"/>
    <property type="match status" value="1"/>
</dbReference>
<dbReference type="KEGG" id="plei:Q9312_14760"/>